<dbReference type="AlphaFoldDB" id="A0A1G2PCZ9"/>
<name>A0A1G2PCZ9_9BACT</name>
<protein>
    <submittedName>
        <fullName evidence="1">Uncharacterized protein</fullName>
    </submittedName>
</protein>
<evidence type="ECO:0000313" key="2">
    <source>
        <dbReference type="Proteomes" id="UP000176965"/>
    </source>
</evidence>
<evidence type="ECO:0000313" key="1">
    <source>
        <dbReference type="EMBL" id="OHA46187.1"/>
    </source>
</evidence>
<dbReference type="EMBL" id="MHSQ01000034">
    <property type="protein sequence ID" value="OHA46187.1"/>
    <property type="molecule type" value="Genomic_DNA"/>
</dbReference>
<accession>A0A1G2PCZ9</accession>
<organism evidence="1 2">
    <name type="scientific">Candidatus Taylorbacteria bacterium RIFOXYD2_FULL_36_9</name>
    <dbReference type="NCBI Taxonomy" id="1802338"/>
    <lineage>
        <taxon>Bacteria</taxon>
        <taxon>Candidatus Tayloriibacteriota</taxon>
    </lineage>
</organism>
<sequence length="111" mass="11621">MLGIMTVVAMLFLVVTVNLWADQNEITTATVATVDDTNTTAGSDVIISPTVCADAEIVGTMVKVKLTKAMVASSNTADKTWLPAQEVATNLILPTGTFVTGINSDAIHLQV</sequence>
<proteinExistence type="predicted"/>
<comment type="caution">
    <text evidence="1">The sequence shown here is derived from an EMBL/GenBank/DDBJ whole genome shotgun (WGS) entry which is preliminary data.</text>
</comment>
<gene>
    <name evidence="1" type="ORF">A2541_00695</name>
</gene>
<reference evidence="1 2" key="1">
    <citation type="journal article" date="2016" name="Nat. Commun.">
        <title>Thousands of microbial genomes shed light on interconnected biogeochemical processes in an aquifer system.</title>
        <authorList>
            <person name="Anantharaman K."/>
            <person name="Brown C.T."/>
            <person name="Hug L.A."/>
            <person name="Sharon I."/>
            <person name="Castelle C.J."/>
            <person name="Probst A.J."/>
            <person name="Thomas B.C."/>
            <person name="Singh A."/>
            <person name="Wilkins M.J."/>
            <person name="Karaoz U."/>
            <person name="Brodie E.L."/>
            <person name="Williams K.H."/>
            <person name="Hubbard S.S."/>
            <person name="Banfield J.F."/>
        </authorList>
    </citation>
    <scope>NUCLEOTIDE SEQUENCE [LARGE SCALE GENOMIC DNA]</scope>
</reference>
<dbReference type="Proteomes" id="UP000176965">
    <property type="component" value="Unassembled WGS sequence"/>
</dbReference>